<evidence type="ECO:0000313" key="2">
    <source>
        <dbReference type="EMBL" id="CAL1173291.1"/>
    </source>
</evidence>
<organism evidence="1">
    <name type="scientific">Cladocopium goreaui</name>
    <dbReference type="NCBI Taxonomy" id="2562237"/>
    <lineage>
        <taxon>Eukaryota</taxon>
        <taxon>Sar</taxon>
        <taxon>Alveolata</taxon>
        <taxon>Dinophyceae</taxon>
        <taxon>Suessiales</taxon>
        <taxon>Symbiodiniaceae</taxon>
        <taxon>Cladocopium</taxon>
    </lineage>
</organism>
<reference evidence="2" key="2">
    <citation type="submission" date="2024-04" db="EMBL/GenBank/DDBJ databases">
        <authorList>
            <person name="Chen Y."/>
            <person name="Shah S."/>
            <person name="Dougan E. K."/>
            <person name="Thang M."/>
            <person name="Chan C."/>
        </authorList>
    </citation>
    <scope>NUCLEOTIDE SEQUENCE [LARGE SCALE GENOMIC DNA]</scope>
</reference>
<gene>
    <name evidence="1" type="ORF">C1SCF055_LOCUS44373</name>
</gene>
<feature type="non-terminal residue" evidence="1">
    <location>
        <position position="1"/>
    </location>
</feature>
<dbReference type="OrthoDB" id="427716at2759"/>
<comment type="caution">
    <text evidence="1">The sequence shown here is derived from an EMBL/GenBank/DDBJ whole genome shotgun (WGS) entry which is preliminary data.</text>
</comment>
<dbReference type="EMBL" id="CAMXCT030006778">
    <property type="protein sequence ID" value="CAL4807228.1"/>
    <property type="molecule type" value="Genomic_DNA"/>
</dbReference>
<dbReference type="EMBL" id="CAMXCT020006778">
    <property type="protein sequence ID" value="CAL1173291.1"/>
    <property type="molecule type" value="Genomic_DNA"/>
</dbReference>
<evidence type="ECO:0000313" key="3">
    <source>
        <dbReference type="Proteomes" id="UP001152797"/>
    </source>
</evidence>
<dbReference type="Proteomes" id="UP001152797">
    <property type="component" value="Unassembled WGS sequence"/>
</dbReference>
<feature type="non-terminal residue" evidence="1">
    <location>
        <position position="281"/>
    </location>
</feature>
<protein>
    <recommendedName>
        <fullName evidence="4">AB hydrolase-1 domain-containing protein</fullName>
    </recommendedName>
</protein>
<dbReference type="SUPFAM" id="SSF53474">
    <property type="entry name" value="alpha/beta-Hydrolases"/>
    <property type="match status" value="1"/>
</dbReference>
<keyword evidence="3" id="KW-1185">Reference proteome</keyword>
<reference evidence="1" key="1">
    <citation type="submission" date="2022-10" db="EMBL/GenBank/DDBJ databases">
        <authorList>
            <person name="Chen Y."/>
            <person name="Dougan E. K."/>
            <person name="Chan C."/>
            <person name="Rhodes N."/>
            <person name="Thang M."/>
        </authorList>
    </citation>
    <scope>NUCLEOTIDE SEQUENCE</scope>
</reference>
<name>A0A9P1GSC1_9DINO</name>
<dbReference type="Gene3D" id="3.40.50.1820">
    <property type="entry name" value="alpha/beta hydrolase"/>
    <property type="match status" value="1"/>
</dbReference>
<sequence length="281" mass="30666">AGISVLIWDRRGSGGSSVWAPLTEPSMPEEDPWQYNLLRLEVQDLKLPGNNWVVPPFFLLLLDWAEFGEPISLGLSSGARLSAMFASRYPKRVSKLAVLPTGDAAGASGLLAQAYYGDCWELAQKGGMEAIVNTPGSQFQAQAAGCEEKRAALLSVDSKYFMNAMMNSQVFLEGFTGEAFLGLFPEALRQLEVVDSSLLQGKHHVPALIFHHGLVDDRLHALEDAQSVAQDIPEGQLLVEAVARWQLGTGIADSTSKNGFLDFEDFQEAQFEETMEDVGTE</sequence>
<proteinExistence type="predicted"/>
<dbReference type="InterPro" id="IPR029058">
    <property type="entry name" value="AB_hydrolase_fold"/>
</dbReference>
<dbReference type="AlphaFoldDB" id="A0A9P1GSC1"/>
<evidence type="ECO:0008006" key="4">
    <source>
        <dbReference type="Google" id="ProtNLM"/>
    </source>
</evidence>
<evidence type="ECO:0000313" key="1">
    <source>
        <dbReference type="EMBL" id="CAI4019916.1"/>
    </source>
</evidence>
<dbReference type="EMBL" id="CAMXCT010006778">
    <property type="protein sequence ID" value="CAI4019916.1"/>
    <property type="molecule type" value="Genomic_DNA"/>
</dbReference>
<accession>A0A9P1GSC1</accession>